<protein>
    <recommendedName>
        <fullName evidence="3">RapA2 cadherin-like domain-containing protein</fullName>
    </recommendedName>
</protein>
<proteinExistence type="predicted"/>
<reference evidence="2" key="1">
    <citation type="journal article" date="2015" name="Nature">
        <title>Complex archaea that bridge the gap between prokaryotes and eukaryotes.</title>
        <authorList>
            <person name="Spang A."/>
            <person name="Saw J.H."/>
            <person name="Jorgensen S.L."/>
            <person name="Zaremba-Niedzwiedzka K."/>
            <person name="Martijn J."/>
            <person name="Lind A.E."/>
            <person name="van Eijk R."/>
            <person name="Schleper C."/>
            <person name="Guy L."/>
            <person name="Ettema T.J."/>
        </authorList>
    </citation>
    <scope>NUCLEOTIDE SEQUENCE</scope>
</reference>
<dbReference type="Pfam" id="PF17963">
    <property type="entry name" value="Big_9"/>
    <property type="match status" value="1"/>
</dbReference>
<sequence length="282" mass="30489">LTLAADGSFVYRANADFHGTDTFTYIAADGQLDSNVATVTVTVNQTNDAPVDDVPPARDLGGILVVELPHLNPSQGDLWFGFQTTRDALITLWVQNSNDVTITLYDANLNEVALWTPGNGNQRIEYPAEAGQQFYFRLSGTDTDVNVHLANVIKLNGSRRTSVDPGETDGDGNIDPADVIEPNDDYVTLFGTGSYNSVKYRDEVHARADADDVAGAFLYDSVEDDRLEDTGSSGRLVHGLSSASTGNAQQRRTVRCAKGAGVEHDRAVDLILTIESPGRKLR</sequence>
<feature type="compositionally biased region" description="Polar residues" evidence="1">
    <location>
        <begin position="241"/>
        <end position="250"/>
    </location>
</feature>
<feature type="non-terminal residue" evidence="2">
    <location>
        <position position="1"/>
    </location>
</feature>
<accession>A0A0F9A2Y3</accession>
<dbReference type="Gene3D" id="2.60.120.380">
    <property type="match status" value="1"/>
</dbReference>
<comment type="caution">
    <text evidence="2">The sequence shown here is derived from an EMBL/GenBank/DDBJ whole genome shotgun (WGS) entry which is preliminary data.</text>
</comment>
<dbReference type="Gene3D" id="2.60.40.3440">
    <property type="match status" value="1"/>
</dbReference>
<name>A0A0F9A2Y3_9ZZZZ</name>
<feature type="region of interest" description="Disordered" evidence="1">
    <location>
        <begin position="228"/>
        <end position="250"/>
    </location>
</feature>
<dbReference type="EMBL" id="LAZR01057005">
    <property type="protein sequence ID" value="KKK72944.1"/>
    <property type="molecule type" value="Genomic_DNA"/>
</dbReference>
<evidence type="ECO:0008006" key="3">
    <source>
        <dbReference type="Google" id="ProtNLM"/>
    </source>
</evidence>
<organism evidence="2">
    <name type="scientific">marine sediment metagenome</name>
    <dbReference type="NCBI Taxonomy" id="412755"/>
    <lineage>
        <taxon>unclassified sequences</taxon>
        <taxon>metagenomes</taxon>
        <taxon>ecological metagenomes</taxon>
    </lineage>
</organism>
<gene>
    <name evidence="2" type="ORF">LCGC14_2898800</name>
</gene>
<evidence type="ECO:0000313" key="2">
    <source>
        <dbReference type="EMBL" id="KKK72944.1"/>
    </source>
</evidence>
<evidence type="ECO:0000256" key="1">
    <source>
        <dbReference type="SAM" id="MobiDB-lite"/>
    </source>
</evidence>
<dbReference type="AlphaFoldDB" id="A0A0F9A2Y3"/>